<dbReference type="EMBL" id="JARAWC010000051">
    <property type="protein sequence ID" value="MDX2966068.1"/>
    <property type="molecule type" value="Genomic_DNA"/>
</dbReference>
<comment type="similarity">
    <text evidence="2 5">Belongs to the acyl-CoA dehydrogenase family.</text>
</comment>
<evidence type="ECO:0000313" key="12">
    <source>
        <dbReference type="Proteomes" id="UP001282288"/>
    </source>
</evidence>
<feature type="domain" description="Acyl-CoA oxidase/dehydrogenase middle" evidence="7">
    <location>
        <begin position="133"/>
        <end position="230"/>
    </location>
</feature>
<dbReference type="AlphaFoldDB" id="A0AAP6BJX3"/>
<evidence type="ECO:0000259" key="8">
    <source>
        <dbReference type="Pfam" id="PF02771"/>
    </source>
</evidence>
<evidence type="ECO:0000256" key="5">
    <source>
        <dbReference type="RuleBase" id="RU362125"/>
    </source>
</evidence>
<dbReference type="Gene3D" id="2.40.110.10">
    <property type="entry name" value="Butyryl-CoA Dehydrogenase, subunit A, domain 2"/>
    <property type="match status" value="1"/>
</dbReference>
<evidence type="ECO:0000313" key="11">
    <source>
        <dbReference type="Proteomes" id="UP001272987"/>
    </source>
</evidence>
<dbReference type="EMBL" id="JARAWP010000015">
    <property type="protein sequence ID" value="MDX3021303.1"/>
    <property type="molecule type" value="Genomic_DNA"/>
</dbReference>
<feature type="domain" description="Acyl-CoA dehydrogenase/oxidase N-terminal" evidence="8">
    <location>
        <begin position="17"/>
        <end position="127"/>
    </location>
</feature>
<organism evidence="9 12">
    <name type="scientific">Streptomyces acidiscabies</name>
    <dbReference type="NCBI Taxonomy" id="42234"/>
    <lineage>
        <taxon>Bacteria</taxon>
        <taxon>Bacillati</taxon>
        <taxon>Actinomycetota</taxon>
        <taxon>Actinomycetes</taxon>
        <taxon>Kitasatosporales</taxon>
        <taxon>Streptomycetaceae</taxon>
        <taxon>Streptomyces</taxon>
    </lineage>
</organism>
<keyword evidence="11" id="KW-1185">Reference proteome</keyword>
<dbReference type="PANTHER" id="PTHR43884:SF19">
    <property type="entry name" value="ACYL-COA DEHYDROGENASE FADE4-RELATED"/>
    <property type="match status" value="1"/>
</dbReference>
<comment type="caution">
    <text evidence="9">The sequence shown here is derived from an EMBL/GenBank/DDBJ whole genome shotgun (WGS) entry which is preliminary data.</text>
</comment>
<sequence>MYTTPAPPPPSLRLYLTDQHERLWETADRFAADRIARRVDTMERSVRVEKRLVALMAEQGWYGVIIPAEYGGTEAGHVAKTVLVHRTARVSAAVAAALQATVIPAYGLTVFADDEQKRTWLPGIADGSALWSIAVTERWAGGHIGGMETTAEPAPDGGWFITGTKTRVGNAHLARWHLVVARTGAPGETASRALTAFAIDADSPGLVLHPHHPALGLRGFSLGEIDLDRVHVPAEHVIGEVGRGMDVAQTASITAGRLNIGAISLGLHEAMLETTTGYLSSRPRYNGSLTDLPVVRDQLGEMQARFHTARTLVYHASALLDLPPHPGEQDPAPVPDTVASDVRTRWTADLVTAKYVSQQLVEASGQDAAHLHGSRAYDLDHPFQRLWRDAQMLYSPAGTGETQRIRLADTLLGTPT</sequence>
<dbReference type="GO" id="GO:0003995">
    <property type="term" value="F:acyl-CoA dehydrogenase activity"/>
    <property type="evidence" value="ECO:0007669"/>
    <property type="project" value="TreeGrafter"/>
</dbReference>
<dbReference type="RefSeq" id="WP_010349977.1">
    <property type="nucleotide sequence ID" value="NZ_BCMK01000038.1"/>
</dbReference>
<evidence type="ECO:0000256" key="1">
    <source>
        <dbReference type="ARBA" id="ARBA00001974"/>
    </source>
</evidence>
<evidence type="ECO:0000313" key="9">
    <source>
        <dbReference type="EMBL" id="MDX2966068.1"/>
    </source>
</evidence>
<dbReference type="Proteomes" id="UP001282288">
    <property type="component" value="Unassembled WGS sequence"/>
</dbReference>
<dbReference type="SUPFAM" id="SSF56645">
    <property type="entry name" value="Acyl-CoA dehydrogenase NM domain-like"/>
    <property type="match status" value="1"/>
</dbReference>
<dbReference type="GeneID" id="69810898"/>
<comment type="cofactor">
    <cofactor evidence="1 5">
        <name>FAD</name>
        <dbReference type="ChEBI" id="CHEBI:57692"/>
    </cofactor>
</comment>
<proteinExistence type="inferred from homology"/>
<dbReference type="PANTHER" id="PTHR43884">
    <property type="entry name" value="ACYL-COA DEHYDROGENASE"/>
    <property type="match status" value="1"/>
</dbReference>
<evidence type="ECO:0000259" key="6">
    <source>
        <dbReference type="Pfam" id="PF00441"/>
    </source>
</evidence>
<dbReference type="GO" id="GO:0050660">
    <property type="term" value="F:flavin adenine dinucleotide binding"/>
    <property type="evidence" value="ECO:0007669"/>
    <property type="project" value="InterPro"/>
</dbReference>
<dbReference type="CDD" id="cd00567">
    <property type="entry name" value="ACAD"/>
    <property type="match status" value="1"/>
</dbReference>
<dbReference type="SUPFAM" id="SSF47203">
    <property type="entry name" value="Acyl-CoA dehydrogenase C-terminal domain-like"/>
    <property type="match status" value="1"/>
</dbReference>
<evidence type="ECO:0000259" key="7">
    <source>
        <dbReference type="Pfam" id="PF02770"/>
    </source>
</evidence>
<dbReference type="PIRSF" id="PIRSF016578">
    <property type="entry name" value="HsaA"/>
    <property type="match status" value="1"/>
</dbReference>
<dbReference type="Pfam" id="PF02770">
    <property type="entry name" value="Acyl-CoA_dh_M"/>
    <property type="match status" value="1"/>
</dbReference>
<dbReference type="InterPro" id="IPR046373">
    <property type="entry name" value="Acyl-CoA_Oxase/DH_mid-dom_sf"/>
</dbReference>
<dbReference type="InterPro" id="IPR036250">
    <property type="entry name" value="AcylCo_DH-like_C"/>
</dbReference>
<evidence type="ECO:0000313" key="10">
    <source>
        <dbReference type="EMBL" id="MDX3021303.1"/>
    </source>
</evidence>
<protein>
    <submittedName>
        <fullName evidence="9">Acyl-CoA dehydrogenase</fullName>
    </submittedName>
</protein>
<feature type="domain" description="Acyl-CoA dehydrogenase/oxidase C-terminal" evidence="6">
    <location>
        <begin position="242"/>
        <end position="411"/>
    </location>
</feature>
<dbReference type="InterPro" id="IPR037069">
    <property type="entry name" value="AcylCoA_DH/ox_N_sf"/>
</dbReference>
<accession>A0AAP6BJX3</accession>
<evidence type="ECO:0000256" key="2">
    <source>
        <dbReference type="ARBA" id="ARBA00009347"/>
    </source>
</evidence>
<dbReference type="Proteomes" id="UP001272987">
    <property type="component" value="Unassembled WGS sequence"/>
</dbReference>
<evidence type="ECO:0000256" key="4">
    <source>
        <dbReference type="ARBA" id="ARBA00022827"/>
    </source>
</evidence>
<dbReference type="Pfam" id="PF00441">
    <property type="entry name" value="Acyl-CoA_dh_1"/>
    <property type="match status" value="1"/>
</dbReference>
<dbReference type="Gene3D" id="1.10.540.10">
    <property type="entry name" value="Acyl-CoA dehydrogenase/oxidase, N-terminal domain"/>
    <property type="match status" value="1"/>
</dbReference>
<keyword evidence="4 5" id="KW-0274">FAD</keyword>
<reference evidence="9 11" key="1">
    <citation type="journal article" date="2023" name="Microb. Genom.">
        <title>Mesoterricola silvestris gen. nov., sp. nov., Mesoterricola sediminis sp. nov., Geothrix oryzae sp. nov., Geothrix edaphica sp. nov., Geothrix rubra sp. nov., and Geothrix limicola sp. nov., six novel members of Acidobacteriota isolated from soils.</title>
        <authorList>
            <person name="Weisberg A.J."/>
            <person name="Pearce E."/>
            <person name="Kramer C.G."/>
            <person name="Chang J.H."/>
            <person name="Clarke C.R."/>
        </authorList>
    </citation>
    <scope>NUCLEOTIDE SEQUENCE</scope>
    <source>
        <strain evidence="10 11">NB05-1H</strain>
        <strain evidence="9">NRRL_B-16521</strain>
    </source>
</reference>
<name>A0AAP6BJX3_9ACTN</name>
<dbReference type="InterPro" id="IPR006091">
    <property type="entry name" value="Acyl-CoA_Oxase/DH_mid-dom"/>
</dbReference>
<keyword evidence="3 5" id="KW-0285">Flavoprotein</keyword>
<gene>
    <name evidence="9" type="ORF">PV399_41140</name>
    <name evidence="10" type="ORF">PV666_25920</name>
</gene>
<dbReference type="InterPro" id="IPR009100">
    <property type="entry name" value="AcylCoA_DH/oxidase_NM_dom_sf"/>
</dbReference>
<dbReference type="InterPro" id="IPR009075">
    <property type="entry name" value="AcylCo_DH/oxidase_C"/>
</dbReference>
<dbReference type="Gene3D" id="1.20.140.10">
    <property type="entry name" value="Butyryl-CoA Dehydrogenase, subunit A, domain 3"/>
    <property type="match status" value="1"/>
</dbReference>
<keyword evidence="5" id="KW-0560">Oxidoreductase</keyword>
<dbReference type="GO" id="GO:0005886">
    <property type="term" value="C:plasma membrane"/>
    <property type="evidence" value="ECO:0007669"/>
    <property type="project" value="TreeGrafter"/>
</dbReference>
<dbReference type="Pfam" id="PF02771">
    <property type="entry name" value="Acyl-CoA_dh_N"/>
    <property type="match status" value="1"/>
</dbReference>
<evidence type="ECO:0000256" key="3">
    <source>
        <dbReference type="ARBA" id="ARBA00022630"/>
    </source>
</evidence>
<dbReference type="InterPro" id="IPR013786">
    <property type="entry name" value="AcylCoA_DH/ox_N"/>
</dbReference>